<feature type="non-terminal residue" evidence="2">
    <location>
        <position position="104"/>
    </location>
</feature>
<feature type="region of interest" description="Disordered" evidence="1">
    <location>
        <begin position="41"/>
        <end position="104"/>
    </location>
</feature>
<feature type="compositionally biased region" description="Basic residues" evidence="1">
    <location>
        <begin position="41"/>
        <end position="55"/>
    </location>
</feature>
<feature type="region of interest" description="Disordered" evidence="1">
    <location>
        <begin position="1"/>
        <end position="23"/>
    </location>
</feature>
<evidence type="ECO:0000256" key="1">
    <source>
        <dbReference type="SAM" id="MobiDB-lite"/>
    </source>
</evidence>
<organism evidence="2">
    <name type="scientific">uncultured Thermomicrobiales bacterium</name>
    <dbReference type="NCBI Taxonomy" id="1645740"/>
    <lineage>
        <taxon>Bacteria</taxon>
        <taxon>Pseudomonadati</taxon>
        <taxon>Thermomicrobiota</taxon>
        <taxon>Thermomicrobia</taxon>
        <taxon>Thermomicrobiales</taxon>
        <taxon>environmental samples</taxon>
    </lineage>
</organism>
<gene>
    <name evidence="2" type="ORF">AVDCRST_MAG88-2533</name>
</gene>
<reference evidence="2" key="1">
    <citation type="submission" date="2020-02" db="EMBL/GenBank/DDBJ databases">
        <authorList>
            <person name="Meier V. D."/>
        </authorList>
    </citation>
    <scope>NUCLEOTIDE SEQUENCE</scope>
    <source>
        <strain evidence="2">AVDCRST_MAG88</strain>
    </source>
</reference>
<evidence type="ECO:0000313" key="2">
    <source>
        <dbReference type="EMBL" id="CAA9573050.1"/>
    </source>
</evidence>
<dbReference type="EMBL" id="CADCWM010000629">
    <property type="protein sequence ID" value="CAA9573050.1"/>
    <property type="molecule type" value="Genomic_DNA"/>
</dbReference>
<dbReference type="AlphaFoldDB" id="A0A6J4VA16"/>
<feature type="non-terminal residue" evidence="2">
    <location>
        <position position="1"/>
    </location>
</feature>
<sequence length="104" mass="10655">GIDSDRTGALPGQAGRRRGDVAIGRRHVDHVPAAAGGLRATRTRGGRGYRAVGRHRPLDRSRRGAAGGHGVRRSTGSAGLHRPARFSADDAAPPPLGAGGGQRV</sequence>
<proteinExistence type="predicted"/>
<name>A0A6J4VA16_9BACT</name>
<protein>
    <submittedName>
        <fullName evidence="2">Uncharacterized protein</fullName>
    </submittedName>
</protein>
<accession>A0A6J4VA16</accession>